<evidence type="ECO:0000256" key="4">
    <source>
        <dbReference type="ARBA" id="ARBA00023002"/>
    </source>
</evidence>
<keyword evidence="2 5" id="KW-0285">Flavoprotein</keyword>
<evidence type="ECO:0000256" key="1">
    <source>
        <dbReference type="ARBA" id="ARBA00009183"/>
    </source>
</evidence>
<reference evidence="6 7" key="1">
    <citation type="journal article" date="2024" name="G3 (Bethesda)">
        <title>Genome assembly of Hibiscus sabdariffa L. provides insights into metabolisms of medicinal natural products.</title>
        <authorList>
            <person name="Kim T."/>
        </authorList>
    </citation>
    <scope>NUCLEOTIDE SEQUENCE [LARGE SCALE GENOMIC DNA]</scope>
    <source>
        <strain evidence="6">TK-2024</strain>
        <tissue evidence="6">Old leaves</tissue>
    </source>
</reference>
<gene>
    <name evidence="6" type="ORF">V6N12_018913</name>
</gene>
<dbReference type="PANTHER" id="PTHR23023">
    <property type="entry name" value="DIMETHYLANILINE MONOOXYGENASE"/>
    <property type="match status" value="1"/>
</dbReference>
<dbReference type="InterPro" id="IPR036188">
    <property type="entry name" value="FAD/NAD-bd_sf"/>
</dbReference>
<dbReference type="Pfam" id="PF00743">
    <property type="entry name" value="FMO-like"/>
    <property type="match status" value="1"/>
</dbReference>
<dbReference type="Proteomes" id="UP001472677">
    <property type="component" value="Unassembled WGS sequence"/>
</dbReference>
<keyword evidence="5" id="KW-0503">Monooxygenase</keyword>
<organism evidence="6 7">
    <name type="scientific">Hibiscus sabdariffa</name>
    <name type="common">roselle</name>
    <dbReference type="NCBI Taxonomy" id="183260"/>
    <lineage>
        <taxon>Eukaryota</taxon>
        <taxon>Viridiplantae</taxon>
        <taxon>Streptophyta</taxon>
        <taxon>Embryophyta</taxon>
        <taxon>Tracheophyta</taxon>
        <taxon>Spermatophyta</taxon>
        <taxon>Magnoliopsida</taxon>
        <taxon>eudicotyledons</taxon>
        <taxon>Gunneridae</taxon>
        <taxon>Pentapetalae</taxon>
        <taxon>rosids</taxon>
        <taxon>malvids</taxon>
        <taxon>Malvales</taxon>
        <taxon>Malvaceae</taxon>
        <taxon>Malvoideae</taxon>
        <taxon>Hibiscus</taxon>
    </lineage>
</organism>
<dbReference type="InterPro" id="IPR020946">
    <property type="entry name" value="Flavin_mOase-like"/>
</dbReference>
<evidence type="ECO:0000313" key="7">
    <source>
        <dbReference type="Proteomes" id="UP001472677"/>
    </source>
</evidence>
<proteinExistence type="inferred from homology"/>
<comment type="similarity">
    <text evidence="1 5">Belongs to the FMO family.</text>
</comment>
<keyword evidence="4 5" id="KW-0560">Oxidoreductase</keyword>
<comment type="cofactor">
    <cofactor evidence="5">
        <name>FAD</name>
        <dbReference type="ChEBI" id="CHEBI:57692"/>
    </cofactor>
</comment>
<evidence type="ECO:0000256" key="5">
    <source>
        <dbReference type="RuleBase" id="RU361177"/>
    </source>
</evidence>
<evidence type="ECO:0000256" key="3">
    <source>
        <dbReference type="ARBA" id="ARBA00022827"/>
    </source>
</evidence>
<sequence length="118" mass="13981">MFTHQAIIFRVMELQARWVAKVLSGKAELPSQEEMASSVEKLYRELEMTGRSKHHTHRLQNGEVEYVSWLAAQSDTRLPRRWEEISFNTVVKQVLYCGENFRDAWDVDKWIHERDSSN</sequence>
<dbReference type="EC" id="1.-.-.-" evidence="5"/>
<dbReference type="EMBL" id="JBBPBM010002494">
    <property type="protein sequence ID" value="KAK8478466.1"/>
    <property type="molecule type" value="Genomic_DNA"/>
</dbReference>
<dbReference type="InterPro" id="IPR050346">
    <property type="entry name" value="FMO-like"/>
</dbReference>
<keyword evidence="7" id="KW-1185">Reference proteome</keyword>
<comment type="caution">
    <text evidence="6">The sequence shown here is derived from an EMBL/GenBank/DDBJ whole genome shotgun (WGS) entry which is preliminary data.</text>
</comment>
<name>A0ABR1ZE98_9ROSI</name>
<evidence type="ECO:0000313" key="6">
    <source>
        <dbReference type="EMBL" id="KAK8478466.1"/>
    </source>
</evidence>
<protein>
    <recommendedName>
        <fullName evidence="5">Flavin-containing monooxygenase</fullName>
        <ecNumber evidence="5">1.-.-.-</ecNumber>
    </recommendedName>
</protein>
<keyword evidence="3 5" id="KW-0274">FAD</keyword>
<accession>A0ABR1ZE98</accession>
<evidence type="ECO:0000256" key="2">
    <source>
        <dbReference type="ARBA" id="ARBA00022630"/>
    </source>
</evidence>
<dbReference type="Gene3D" id="3.50.50.60">
    <property type="entry name" value="FAD/NAD(P)-binding domain"/>
    <property type="match status" value="1"/>
</dbReference>